<dbReference type="InterPro" id="IPR005541">
    <property type="entry name" value="KNOX2"/>
</dbReference>
<dbReference type="SMART" id="SM00389">
    <property type="entry name" value="HOX"/>
    <property type="match status" value="1"/>
</dbReference>
<keyword evidence="11" id="KW-1185">Reference proteome</keyword>
<sequence>MENDLYGLGCFSDQSPIEAPPPPHSLVAPPDYLMMLSSTSASTTFDHHHQGFLVIDDRVHQAFGSDPLFPGHSSAVSDAASMAAEIQRGGGGGGGGDSASCEIRAKIASHPLYPKLLEAYIDCRKVGAPPEIASSLEEIRRESAVVLNGRNSVVVSDPELDDFMESYSEILIKFKSDLKRPFDEATRFLNEMQAQLNSLSSTTTTTSTSYVSDTEPGGSSEEDQQSGGEIEVVDSLRMITSEDRELKDKLLRKYSGYISTLKHEFSKKKKKGKLPKEARQILLDWWSMHYRWPYPTETDKIALAELTGLDQKQINNWFINQRKRHWKPPENMQVAIMEAHSLYGPSLCHNQ</sequence>
<name>A0A2P5DG04_PARAD</name>
<feature type="domain" description="Homeobox" evidence="8">
    <location>
        <begin position="265"/>
        <end position="328"/>
    </location>
</feature>
<evidence type="ECO:0000256" key="5">
    <source>
        <dbReference type="PROSITE-ProRule" id="PRU00108"/>
    </source>
</evidence>
<keyword evidence="2 5" id="KW-0238">DNA-binding</keyword>
<dbReference type="PROSITE" id="PS50071">
    <property type="entry name" value="HOMEOBOX_2"/>
    <property type="match status" value="1"/>
</dbReference>
<comment type="caution">
    <text evidence="10">The sequence shown here is derived from an EMBL/GenBank/DDBJ whole genome shotgun (WGS) entry which is preliminary data.</text>
</comment>
<comment type="subcellular location">
    <subcellularLocation>
        <location evidence="1 5">Nucleus</location>
    </subcellularLocation>
</comment>
<dbReference type="Pfam" id="PF03789">
    <property type="entry name" value="ELK"/>
    <property type="match status" value="1"/>
</dbReference>
<dbReference type="InterPro" id="IPR050224">
    <property type="entry name" value="TALE_homeobox"/>
</dbReference>
<feature type="DNA-binding region" description="Homeobox; TALE-type" evidence="5">
    <location>
        <begin position="266"/>
        <end position="329"/>
    </location>
</feature>
<dbReference type="GO" id="GO:0003677">
    <property type="term" value="F:DNA binding"/>
    <property type="evidence" value="ECO:0007669"/>
    <property type="project" value="UniProtKB-UniRule"/>
</dbReference>
<dbReference type="SMART" id="SM01256">
    <property type="entry name" value="KNOX2"/>
    <property type="match status" value="1"/>
</dbReference>
<organism evidence="10 11">
    <name type="scientific">Parasponia andersonii</name>
    <name type="common">Sponia andersonii</name>
    <dbReference type="NCBI Taxonomy" id="3476"/>
    <lineage>
        <taxon>Eukaryota</taxon>
        <taxon>Viridiplantae</taxon>
        <taxon>Streptophyta</taxon>
        <taxon>Embryophyta</taxon>
        <taxon>Tracheophyta</taxon>
        <taxon>Spermatophyta</taxon>
        <taxon>Magnoliopsida</taxon>
        <taxon>eudicotyledons</taxon>
        <taxon>Gunneridae</taxon>
        <taxon>Pentapetalae</taxon>
        <taxon>rosids</taxon>
        <taxon>fabids</taxon>
        <taxon>Rosales</taxon>
        <taxon>Cannabaceae</taxon>
        <taxon>Parasponia</taxon>
    </lineage>
</organism>
<evidence type="ECO:0000256" key="7">
    <source>
        <dbReference type="SAM" id="MobiDB-lite"/>
    </source>
</evidence>
<evidence type="ECO:0000256" key="2">
    <source>
        <dbReference type="ARBA" id="ARBA00023125"/>
    </source>
</evidence>
<dbReference type="CDD" id="cd00086">
    <property type="entry name" value="homeodomain"/>
    <property type="match status" value="1"/>
</dbReference>
<evidence type="ECO:0000256" key="3">
    <source>
        <dbReference type="ARBA" id="ARBA00023155"/>
    </source>
</evidence>
<dbReference type="InterPro" id="IPR017970">
    <property type="entry name" value="Homeobox_CS"/>
</dbReference>
<dbReference type="AlphaFoldDB" id="A0A2P5DG04"/>
<dbReference type="Pfam" id="PF03791">
    <property type="entry name" value="KNOX2"/>
    <property type="match status" value="1"/>
</dbReference>
<feature type="compositionally biased region" description="Low complexity" evidence="7">
    <location>
        <begin position="200"/>
        <end position="229"/>
    </location>
</feature>
<feature type="region of interest" description="Disordered" evidence="7">
    <location>
        <begin position="198"/>
        <end position="229"/>
    </location>
</feature>
<evidence type="ECO:0000256" key="1">
    <source>
        <dbReference type="ARBA" id="ARBA00004123"/>
    </source>
</evidence>
<keyword evidence="4 5" id="KW-0539">Nucleus</keyword>
<dbReference type="SUPFAM" id="SSF46689">
    <property type="entry name" value="Homeodomain-like"/>
    <property type="match status" value="1"/>
</dbReference>
<dbReference type="GO" id="GO:0005634">
    <property type="term" value="C:nucleus"/>
    <property type="evidence" value="ECO:0007669"/>
    <property type="project" value="UniProtKB-SubCell"/>
</dbReference>
<dbReference type="OrthoDB" id="10056939at2759"/>
<keyword evidence="3 5" id="KW-0371">Homeobox</keyword>
<dbReference type="GO" id="GO:0000981">
    <property type="term" value="F:DNA-binding transcription factor activity, RNA polymerase II-specific"/>
    <property type="evidence" value="ECO:0007669"/>
    <property type="project" value="InterPro"/>
</dbReference>
<dbReference type="Gene3D" id="1.10.10.60">
    <property type="entry name" value="Homeodomain-like"/>
    <property type="match status" value="1"/>
</dbReference>
<dbReference type="Pfam" id="PF03790">
    <property type="entry name" value="KNOX1"/>
    <property type="match status" value="1"/>
</dbReference>
<dbReference type="EMBL" id="JXTB01000040">
    <property type="protein sequence ID" value="PON72219.1"/>
    <property type="molecule type" value="Genomic_DNA"/>
</dbReference>
<dbReference type="PROSITE" id="PS00027">
    <property type="entry name" value="HOMEOBOX_1"/>
    <property type="match status" value="1"/>
</dbReference>
<accession>A0A2P5DG04</accession>
<protein>
    <submittedName>
        <fullName evidence="10">Octamer-binding transcription factor</fullName>
    </submittedName>
</protein>
<gene>
    <name evidence="10" type="ORF">PanWU01x14_066100</name>
</gene>
<dbReference type="PANTHER" id="PTHR11850">
    <property type="entry name" value="HOMEOBOX PROTEIN TRANSCRIPTION FACTORS"/>
    <property type="match status" value="1"/>
</dbReference>
<dbReference type="InterPro" id="IPR005540">
    <property type="entry name" value="KNOX1"/>
</dbReference>
<dbReference type="Pfam" id="PF05920">
    <property type="entry name" value="Homeobox_KN"/>
    <property type="match status" value="1"/>
</dbReference>
<evidence type="ECO:0000313" key="10">
    <source>
        <dbReference type="EMBL" id="PON72219.1"/>
    </source>
</evidence>
<reference evidence="11" key="1">
    <citation type="submission" date="2016-06" db="EMBL/GenBank/DDBJ databases">
        <title>Parallel loss of symbiosis genes in relatives of nitrogen-fixing non-legume Parasponia.</title>
        <authorList>
            <person name="Van Velzen R."/>
            <person name="Holmer R."/>
            <person name="Bu F."/>
            <person name="Rutten L."/>
            <person name="Van Zeijl A."/>
            <person name="Liu W."/>
            <person name="Santuari L."/>
            <person name="Cao Q."/>
            <person name="Sharma T."/>
            <person name="Shen D."/>
            <person name="Roswanjaya Y."/>
            <person name="Wardhani T."/>
            <person name="Kalhor M.S."/>
            <person name="Jansen J."/>
            <person name="Van den Hoogen J."/>
            <person name="Gungor B."/>
            <person name="Hartog M."/>
            <person name="Hontelez J."/>
            <person name="Verver J."/>
            <person name="Yang W.-C."/>
            <person name="Schijlen E."/>
            <person name="Repin R."/>
            <person name="Schilthuizen M."/>
            <person name="Schranz E."/>
            <person name="Heidstra R."/>
            <person name="Miyata K."/>
            <person name="Fedorova E."/>
            <person name="Kohlen W."/>
            <person name="Bisseling T."/>
            <person name="Smit S."/>
            <person name="Geurts R."/>
        </authorList>
    </citation>
    <scope>NUCLEOTIDE SEQUENCE [LARGE SCALE GENOMIC DNA]</scope>
    <source>
        <strain evidence="11">cv. WU1-14</strain>
    </source>
</reference>
<proteinExistence type="inferred from homology"/>
<dbReference type="Proteomes" id="UP000237105">
    <property type="component" value="Unassembled WGS sequence"/>
</dbReference>
<comment type="similarity">
    <text evidence="6">Belongs to the TALE/KNOX homeobox family.</text>
</comment>
<evidence type="ECO:0000256" key="4">
    <source>
        <dbReference type="ARBA" id="ARBA00023242"/>
    </source>
</evidence>
<dbReference type="InterPro" id="IPR005539">
    <property type="entry name" value="ELK_dom"/>
</dbReference>
<dbReference type="InterPro" id="IPR001356">
    <property type="entry name" value="HD"/>
</dbReference>
<dbReference type="SMART" id="SM01188">
    <property type="entry name" value="ELK"/>
    <property type="match status" value="1"/>
</dbReference>
<dbReference type="SMART" id="SM01255">
    <property type="entry name" value="KNOX1"/>
    <property type="match status" value="1"/>
</dbReference>
<dbReference type="InterPro" id="IPR008422">
    <property type="entry name" value="KN_HD"/>
</dbReference>
<feature type="domain" description="ELK" evidence="9">
    <location>
        <begin position="245"/>
        <end position="265"/>
    </location>
</feature>
<evidence type="ECO:0000259" key="8">
    <source>
        <dbReference type="PROSITE" id="PS50071"/>
    </source>
</evidence>
<dbReference type="PROSITE" id="PS51213">
    <property type="entry name" value="ELK"/>
    <property type="match status" value="1"/>
</dbReference>
<dbReference type="InterPro" id="IPR009057">
    <property type="entry name" value="Homeodomain-like_sf"/>
</dbReference>
<evidence type="ECO:0000313" key="11">
    <source>
        <dbReference type="Proteomes" id="UP000237105"/>
    </source>
</evidence>
<evidence type="ECO:0000256" key="6">
    <source>
        <dbReference type="PROSITE-ProRule" id="PRU00559"/>
    </source>
</evidence>
<evidence type="ECO:0000259" key="9">
    <source>
        <dbReference type="PROSITE" id="PS51213"/>
    </source>
</evidence>